<keyword evidence="1" id="KW-0560">Oxidoreductase</keyword>
<dbReference type="FunCoup" id="A0A165KVZ9">
    <property type="interactions" value="333"/>
</dbReference>
<dbReference type="Gene3D" id="3.20.20.100">
    <property type="entry name" value="NADP-dependent oxidoreductase domain"/>
    <property type="match status" value="1"/>
</dbReference>
<dbReference type="Proteomes" id="UP000077266">
    <property type="component" value="Unassembled WGS sequence"/>
</dbReference>
<dbReference type="InterPro" id="IPR023210">
    <property type="entry name" value="NADP_OxRdtase_dom"/>
</dbReference>
<evidence type="ECO:0000259" key="2">
    <source>
        <dbReference type="Pfam" id="PF00248"/>
    </source>
</evidence>
<dbReference type="InParanoid" id="A0A165KVZ9"/>
<feature type="domain" description="NADP-dependent oxidoreductase" evidence="2">
    <location>
        <begin position="19"/>
        <end position="319"/>
    </location>
</feature>
<dbReference type="OrthoDB" id="37537at2759"/>
<dbReference type="EMBL" id="KV425936">
    <property type="protein sequence ID" value="KZV96973.1"/>
    <property type="molecule type" value="Genomic_DNA"/>
</dbReference>
<gene>
    <name evidence="3" type="ORF">EXIGLDRAFT_670628</name>
</gene>
<evidence type="ECO:0000256" key="1">
    <source>
        <dbReference type="ARBA" id="ARBA00023002"/>
    </source>
</evidence>
<protein>
    <submittedName>
        <fullName evidence="3">Aldo/keto reductase</fullName>
    </submittedName>
</protein>
<dbReference type="AlphaFoldDB" id="A0A165KVZ9"/>
<dbReference type="STRING" id="1314781.A0A165KVZ9"/>
<dbReference type="GO" id="GO:0016491">
    <property type="term" value="F:oxidoreductase activity"/>
    <property type="evidence" value="ECO:0007669"/>
    <property type="project" value="UniProtKB-KW"/>
</dbReference>
<reference evidence="3 4" key="1">
    <citation type="journal article" date="2016" name="Mol. Biol. Evol.">
        <title>Comparative Genomics of Early-Diverging Mushroom-Forming Fungi Provides Insights into the Origins of Lignocellulose Decay Capabilities.</title>
        <authorList>
            <person name="Nagy L.G."/>
            <person name="Riley R."/>
            <person name="Tritt A."/>
            <person name="Adam C."/>
            <person name="Daum C."/>
            <person name="Floudas D."/>
            <person name="Sun H."/>
            <person name="Yadav J.S."/>
            <person name="Pangilinan J."/>
            <person name="Larsson K.H."/>
            <person name="Matsuura K."/>
            <person name="Barry K."/>
            <person name="Labutti K."/>
            <person name="Kuo R."/>
            <person name="Ohm R.A."/>
            <person name="Bhattacharya S.S."/>
            <person name="Shirouzu T."/>
            <person name="Yoshinaga Y."/>
            <person name="Martin F.M."/>
            <person name="Grigoriev I.V."/>
            <person name="Hibbett D.S."/>
        </authorList>
    </citation>
    <scope>NUCLEOTIDE SEQUENCE [LARGE SCALE GENOMIC DNA]</scope>
    <source>
        <strain evidence="3 4">HHB12029</strain>
    </source>
</reference>
<evidence type="ECO:0000313" key="3">
    <source>
        <dbReference type="EMBL" id="KZV96973.1"/>
    </source>
</evidence>
<dbReference type="CDD" id="cd19077">
    <property type="entry name" value="AKR_AKR8A1-2"/>
    <property type="match status" value="1"/>
</dbReference>
<dbReference type="Pfam" id="PF00248">
    <property type="entry name" value="Aldo_ket_red"/>
    <property type="match status" value="1"/>
</dbReference>
<dbReference type="PANTHER" id="PTHR43625">
    <property type="entry name" value="AFLATOXIN B1 ALDEHYDE REDUCTASE"/>
    <property type="match status" value="1"/>
</dbReference>
<dbReference type="PANTHER" id="PTHR43625:SF78">
    <property type="entry name" value="PYRIDOXAL REDUCTASE-RELATED"/>
    <property type="match status" value="1"/>
</dbReference>
<accession>A0A165KVZ9</accession>
<dbReference type="InterPro" id="IPR036812">
    <property type="entry name" value="NAD(P)_OxRdtase_dom_sf"/>
</dbReference>
<dbReference type="GO" id="GO:0005737">
    <property type="term" value="C:cytoplasm"/>
    <property type="evidence" value="ECO:0007669"/>
    <property type="project" value="TreeGrafter"/>
</dbReference>
<proteinExistence type="predicted"/>
<organism evidence="3 4">
    <name type="scientific">Exidia glandulosa HHB12029</name>
    <dbReference type="NCBI Taxonomy" id="1314781"/>
    <lineage>
        <taxon>Eukaryota</taxon>
        <taxon>Fungi</taxon>
        <taxon>Dikarya</taxon>
        <taxon>Basidiomycota</taxon>
        <taxon>Agaricomycotina</taxon>
        <taxon>Agaricomycetes</taxon>
        <taxon>Auriculariales</taxon>
        <taxon>Exidiaceae</taxon>
        <taxon>Exidia</taxon>
    </lineage>
</organism>
<evidence type="ECO:0000313" key="4">
    <source>
        <dbReference type="Proteomes" id="UP000077266"/>
    </source>
</evidence>
<dbReference type="SUPFAM" id="SSF51430">
    <property type="entry name" value="NAD(P)-linked oxidoreductase"/>
    <property type="match status" value="1"/>
</dbReference>
<dbReference type="InterPro" id="IPR050791">
    <property type="entry name" value="Aldo-Keto_reductase"/>
</dbReference>
<name>A0A165KVZ9_EXIGL</name>
<keyword evidence="4" id="KW-1185">Reference proteome</keyword>
<sequence>MVKTTHLGGTASNIVTPVIGHGLMLMTARASAVPDEQCFESIKATINALPPGAKAFPNSGDFYGYPPNLNGNLDLVKRYFDKYPEDKEKVFISVKGALDMPGHVPNSSPESLRTGVDNIIAKLGGKKLDLFQPARVDKKYPIEDTMKFLAQLVKEGKFDHIGLSEISADTLRRAHAIHPVSVVEIEVSPWSYDDHCKAVIALAKELGVAIAAYSPLGHGALTGAIKKVSDIPEGDFRRNLQRFQEENLAHNMGIVDKITAVAEKKKVTPGQLSLAWVCSRGEHVIPIPGSSHAKRTLENTAACDITLTPEEIKEIDEIIASHTMIGGRYFGNPEAENLSI</sequence>